<evidence type="ECO:0000313" key="1">
    <source>
        <dbReference type="EMBL" id="PSS24951.1"/>
    </source>
</evidence>
<protein>
    <submittedName>
        <fullName evidence="1">Uncharacterized protein</fullName>
    </submittedName>
</protein>
<accession>A0A2T3B9F1</accession>
<dbReference type="GeneID" id="36572203"/>
<evidence type="ECO:0000313" key="2">
    <source>
        <dbReference type="Proteomes" id="UP000241818"/>
    </source>
</evidence>
<dbReference type="AlphaFoldDB" id="A0A2T3B9F1"/>
<organism evidence="1 2">
    <name type="scientific">Amorphotheca resinae ATCC 22711</name>
    <dbReference type="NCBI Taxonomy" id="857342"/>
    <lineage>
        <taxon>Eukaryota</taxon>
        <taxon>Fungi</taxon>
        <taxon>Dikarya</taxon>
        <taxon>Ascomycota</taxon>
        <taxon>Pezizomycotina</taxon>
        <taxon>Leotiomycetes</taxon>
        <taxon>Helotiales</taxon>
        <taxon>Amorphothecaceae</taxon>
        <taxon>Amorphotheca</taxon>
    </lineage>
</organism>
<proteinExistence type="predicted"/>
<dbReference type="RefSeq" id="XP_024723550.1">
    <property type="nucleotide sequence ID" value="XM_024864122.1"/>
</dbReference>
<name>A0A2T3B9F1_AMORE</name>
<dbReference type="InParanoid" id="A0A2T3B9F1"/>
<dbReference type="EMBL" id="KZ679007">
    <property type="protein sequence ID" value="PSS24951.1"/>
    <property type="molecule type" value="Genomic_DNA"/>
</dbReference>
<keyword evidence="2" id="KW-1185">Reference proteome</keyword>
<sequence length="54" mass="5925">MRPRAIKPLPMCVVAVLGCNRRLCTSGISNFVQYICSFTAAHNLNGLSFLVLID</sequence>
<dbReference type="PROSITE" id="PS51257">
    <property type="entry name" value="PROKAR_LIPOPROTEIN"/>
    <property type="match status" value="1"/>
</dbReference>
<dbReference type="Proteomes" id="UP000241818">
    <property type="component" value="Unassembled WGS sequence"/>
</dbReference>
<gene>
    <name evidence="1" type="ORF">M430DRAFT_196720</name>
</gene>
<reference evidence="1 2" key="1">
    <citation type="journal article" date="2018" name="New Phytol.">
        <title>Comparative genomics and transcriptomics depict ericoid mycorrhizal fungi as versatile saprotrophs and plant mutualists.</title>
        <authorList>
            <person name="Martino E."/>
            <person name="Morin E."/>
            <person name="Grelet G.A."/>
            <person name="Kuo A."/>
            <person name="Kohler A."/>
            <person name="Daghino S."/>
            <person name="Barry K.W."/>
            <person name="Cichocki N."/>
            <person name="Clum A."/>
            <person name="Dockter R.B."/>
            <person name="Hainaut M."/>
            <person name="Kuo R.C."/>
            <person name="LaButti K."/>
            <person name="Lindahl B.D."/>
            <person name="Lindquist E.A."/>
            <person name="Lipzen A."/>
            <person name="Khouja H.R."/>
            <person name="Magnuson J."/>
            <person name="Murat C."/>
            <person name="Ohm R.A."/>
            <person name="Singer S.W."/>
            <person name="Spatafora J.W."/>
            <person name="Wang M."/>
            <person name="Veneault-Fourrey C."/>
            <person name="Henrissat B."/>
            <person name="Grigoriev I.V."/>
            <person name="Martin F.M."/>
            <person name="Perotto S."/>
        </authorList>
    </citation>
    <scope>NUCLEOTIDE SEQUENCE [LARGE SCALE GENOMIC DNA]</scope>
    <source>
        <strain evidence="1 2">ATCC 22711</strain>
    </source>
</reference>